<dbReference type="Gene3D" id="3.40.50.300">
    <property type="entry name" value="P-loop containing nucleotide triphosphate hydrolases"/>
    <property type="match status" value="1"/>
</dbReference>
<dbReference type="GO" id="GO:0016887">
    <property type="term" value="F:ATP hydrolysis activity"/>
    <property type="evidence" value="ECO:0007669"/>
    <property type="project" value="InterPro"/>
</dbReference>
<sequence length="245" mass="27338">MIRVIELGVNYDSEPALKHINLEVPRNKTCAIIGPSGCGKTTLLYAMAGLIAPSSGKILINGEELKTVRKETGVILQNAGLLPWKTAWENVALGLKARRLDKSVISGRVAAMMEELGILEFRHKFPAQLSGGQKQRIAIARTLVLEPDLLLMDEASSALDAINREHIQNLILNLYKKNPATLVLVTHSIEEAVFLGQIIVIMERASIRHIIENPYFGDEDIRFKPDYYKICLEVRKWLGGEETEQ</sequence>
<keyword evidence="2" id="KW-0547">Nucleotide-binding</keyword>
<protein>
    <submittedName>
        <fullName evidence="5">ABC transporter ATP-binding protein</fullName>
    </submittedName>
</protein>
<feature type="domain" description="ABC transporter" evidence="4">
    <location>
        <begin position="2"/>
        <end position="229"/>
    </location>
</feature>
<dbReference type="PROSITE" id="PS00211">
    <property type="entry name" value="ABC_TRANSPORTER_1"/>
    <property type="match status" value="1"/>
</dbReference>
<evidence type="ECO:0000259" key="4">
    <source>
        <dbReference type="PROSITE" id="PS50893"/>
    </source>
</evidence>
<evidence type="ECO:0000256" key="3">
    <source>
        <dbReference type="ARBA" id="ARBA00022840"/>
    </source>
</evidence>
<dbReference type="InterPro" id="IPR050093">
    <property type="entry name" value="ABC_SmlMolc_Importer"/>
</dbReference>
<evidence type="ECO:0000313" key="6">
    <source>
        <dbReference type="Proteomes" id="UP000664545"/>
    </source>
</evidence>
<evidence type="ECO:0000256" key="2">
    <source>
        <dbReference type="ARBA" id="ARBA00022741"/>
    </source>
</evidence>
<dbReference type="PANTHER" id="PTHR42781">
    <property type="entry name" value="SPERMIDINE/PUTRESCINE IMPORT ATP-BINDING PROTEIN POTA"/>
    <property type="match status" value="1"/>
</dbReference>
<proteinExistence type="predicted"/>
<evidence type="ECO:0000256" key="1">
    <source>
        <dbReference type="ARBA" id="ARBA00022448"/>
    </source>
</evidence>
<dbReference type="SUPFAM" id="SSF52540">
    <property type="entry name" value="P-loop containing nucleoside triphosphate hydrolases"/>
    <property type="match status" value="1"/>
</dbReference>
<dbReference type="PANTHER" id="PTHR42781:SF4">
    <property type="entry name" value="SPERMIDINE_PUTRESCINE IMPORT ATP-BINDING PROTEIN POTA"/>
    <property type="match status" value="1"/>
</dbReference>
<dbReference type="Proteomes" id="UP000664545">
    <property type="component" value="Unassembled WGS sequence"/>
</dbReference>
<dbReference type="InterPro" id="IPR003439">
    <property type="entry name" value="ABC_transporter-like_ATP-bd"/>
</dbReference>
<dbReference type="Pfam" id="PF00005">
    <property type="entry name" value="ABC_tran"/>
    <property type="match status" value="1"/>
</dbReference>
<keyword evidence="3 5" id="KW-0067">ATP-binding</keyword>
<dbReference type="EMBL" id="JAFJZZ010000003">
    <property type="protein sequence ID" value="MBN7773541.1"/>
    <property type="molecule type" value="Genomic_DNA"/>
</dbReference>
<keyword evidence="6" id="KW-1185">Reference proteome</keyword>
<accession>A0A939D9B4</accession>
<name>A0A939D9B4_CLOAM</name>
<comment type="caution">
    <text evidence="5">The sequence shown here is derived from an EMBL/GenBank/DDBJ whole genome shotgun (WGS) entry which is preliminary data.</text>
</comment>
<organism evidence="5 6">
    <name type="scientific">Clostridium aminobutyricum</name>
    <dbReference type="NCBI Taxonomy" id="33953"/>
    <lineage>
        <taxon>Bacteria</taxon>
        <taxon>Bacillati</taxon>
        <taxon>Bacillota</taxon>
        <taxon>Clostridia</taxon>
        <taxon>Eubacteriales</taxon>
        <taxon>Clostridiaceae</taxon>
        <taxon>Clostridium</taxon>
    </lineage>
</organism>
<reference evidence="5" key="1">
    <citation type="submission" date="2021-02" db="EMBL/GenBank/DDBJ databases">
        <title>Abyssanaerobacter marinus gen.nov., sp., nov, anaerobic bacterium isolated from the Onnuri vent field of Indian Ocean and suggestion of Mogibacteriaceae fam. nov., and proposal of reclassification of ambiguous this family's genus member.</title>
        <authorList>
            <person name="Kim Y.J."/>
            <person name="Yang J.-A."/>
        </authorList>
    </citation>
    <scope>NUCLEOTIDE SEQUENCE</scope>
    <source>
        <strain evidence="5">DSM 2634</strain>
    </source>
</reference>
<dbReference type="InterPro" id="IPR003593">
    <property type="entry name" value="AAA+_ATPase"/>
</dbReference>
<dbReference type="AlphaFoldDB" id="A0A939D9B4"/>
<dbReference type="InterPro" id="IPR027417">
    <property type="entry name" value="P-loop_NTPase"/>
</dbReference>
<dbReference type="PROSITE" id="PS50893">
    <property type="entry name" value="ABC_TRANSPORTER_2"/>
    <property type="match status" value="1"/>
</dbReference>
<gene>
    <name evidence="5" type="ORF">JYB65_09220</name>
</gene>
<dbReference type="SMART" id="SM00382">
    <property type="entry name" value="AAA"/>
    <property type="match status" value="1"/>
</dbReference>
<keyword evidence="1" id="KW-0813">Transport</keyword>
<dbReference type="InterPro" id="IPR017871">
    <property type="entry name" value="ABC_transporter-like_CS"/>
</dbReference>
<dbReference type="CDD" id="cd03293">
    <property type="entry name" value="ABC_NrtD_SsuB_transporters"/>
    <property type="match status" value="1"/>
</dbReference>
<dbReference type="GO" id="GO:0005524">
    <property type="term" value="F:ATP binding"/>
    <property type="evidence" value="ECO:0007669"/>
    <property type="project" value="UniProtKB-KW"/>
</dbReference>
<evidence type="ECO:0000313" key="5">
    <source>
        <dbReference type="EMBL" id="MBN7773541.1"/>
    </source>
</evidence>
<dbReference type="RefSeq" id="WP_206582373.1">
    <property type="nucleotide sequence ID" value="NZ_JAFJZZ010000003.1"/>
</dbReference>